<dbReference type="Pfam" id="PF03631">
    <property type="entry name" value="Virul_fac_BrkB"/>
    <property type="match status" value="1"/>
</dbReference>
<dbReference type="RefSeq" id="WP_211421518.1">
    <property type="nucleotide sequence ID" value="NZ_CP072642.1"/>
</dbReference>
<comment type="subcellular location">
    <subcellularLocation>
        <location evidence="1">Cell membrane</location>
        <topology evidence="1">Multi-pass membrane protein</topology>
    </subcellularLocation>
</comment>
<feature type="transmembrane region" description="Helical" evidence="6">
    <location>
        <begin position="131"/>
        <end position="153"/>
    </location>
</feature>
<dbReference type="PIRSF" id="PIRSF035875">
    <property type="entry name" value="RNase_BN"/>
    <property type="match status" value="1"/>
</dbReference>
<reference evidence="7 8" key="1">
    <citation type="submission" date="2021-03" db="EMBL/GenBank/DDBJ databases">
        <title>Genomic and phenotypic characterization of Chloracidobacterium isolates provides evidence for multiple species.</title>
        <authorList>
            <person name="Saini M.K."/>
            <person name="Costas A.M.G."/>
            <person name="Tank M."/>
            <person name="Bryant D.A."/>
        </authorList>
    </citation>
    <scope>NUCLEOTIDE SEQUENCE [LARGE SCALE GENOMIC DNA]</scope>
    <source>
        <strain evidence="7 8">N</strain>
    </source>
</reference>
<dbReference type="EMBL" id="CP072642">
    <property type="protein sequence ID" value="QUV93107.1"/>
    <property type="molecule type" value="Genomic_DNA"/>
</dbReference>
<feature type="transmembrane region" description="Helical" evidence="6">
    <location>
        <begin position="243"/>
        <end position="266"/>
    </location>
</feature>
<keyword evidence="4 6" id="KW-1133">Transmembrane helix</keyword>
<feature type="transmembrane region" description="Helical" evidence="6">
    <location>
        <begin position="30"/>
        <end position="52"/>
    </location>
</feature>
<dbReference type="PANTHER" id="PTHR30213">
    <property type="entry name" value="INNER MEMBRANE PROTEIN YHJD"/>
    <property type="match status" value="1"/>
</dbReference>
<evidence type="ECO:0000313" key="8">
    <source>
        <dbReference type="Proteomes" id="UP000677668"/>
    </source>
</evidence>
<evidence type="ECO:0000256" key="2">
    <source>
        <dbReference type="ARBA" id="ARBA00022475"/>
    </source>
</evidence>
<feature type="transmembrane region" description="Helical" evidence="6">
    <location>
        <begin position="173"/>
        <end position="195"/>
    </location>
</feature>
<evidence type="ECO:0000256" key="3">
    <source>
        <dbReference type="ARBA" id="ARBA00022692"/>
    </source>
</evidence>
<keyword evidence="8" id="KW-1185">Reference proteome</keyword>
<dbReference type="PANTHER" id="PTHR30213:SF0">
    <property type="entry name" value="UPF0761 MEMBRANE PROTEIN YIHY"/>
    <property type="match status" value="1"/>
</dbReference>
<evidence type="ECO:0000256" key="1">
    <source>
        <dbReference type="ARBA" id="ARBA00004651"/>
    </source>
</evidence>
<dbReference type="NCBIfam" id="TIGR00765">
    <property type="entry name" value="yihY_not_rbn"/>
    <property type="match status" value="1"/>
</dbReference>
<feature type="transmembrane region" description="Helical" evidence="6">
    <location>
        <begin position="207"/>
        <end position="231"/>
    </location>
</feature>
<feature type="transmembrane region" description="Helical" evidence="6">
    <location>
        <begin position="91"/>
        <end position="110"/>
    </location>
</feature>
<keyword evidence="5 6" id="KW-0472">Membrane</keyword>
<dbReference type="InterPro" id="IPR017039">
    <property type="entry name" value="Virul_fac_BrkB"/>
</dbReference>
<dbReference type="Proteomes" id="UP000677668">
    <property type="component" value="Chromosome 1"/>
</dbReference>
<organism evidence="7 8">
    <name type="scientific">Chloracidobacterium sp. N</name>
    <dbReference type="NCBI Taxonomy" id="2821540"/>
    <lineage>
        <taxon>Bacteria</taxon>
        <taxon>Pseudomonadati</taxon>
        <taxon>Acidobacteriota</taxon>
        <taxon>Terriglobia</taxon>
        <taxon>Terriglobales</taxon>
        <taxon>Acidobacteriaceae</taxon>
        <taxon>Chloracidobacterium</taxon>
        <taxon>Chloracidobacterium aggregatum</taxon>
    </lineage>
</organism>
<protein>
    <submittedName>
        <fullName evidence="7">YihY/virulence factor BrkB family protein</fullName>
    </submittedName>
</protein>
<sequence>MGRLRQLRELLWKTTLDTLEYDCIGFAKEAAYSFVLTFFPLLLFFVAAFAALGSEQTAAILDALRRIMPPGTFSVVESYLQQLMQGRPGRVALLSFVATLLPAIGLIATLSRALDRIYGISPRRPFWREQLLCLELVFVVGLPLVLASIAGVVGAHLEHLITRWSGGYVTFGYLWAAGRWFLVVLSVFLIQMLLYRLAPSRPPRWRHILPGAVFATTLWGLATLGFGIYVANFSAYGRIYGSIGTVIVLLVWMYVITFVFLVGAVFNRRLAILELEHRLEKLSTAEATSVLLTSVTEETGKAETAHLP</sequence>
<keyword evidence="3 6" id="KW-0812">Transmembrane</keyword>
<evidence type="ECO:0000256" key="6">
    <source>
        <dbReference type="SAM" id="Phobius"/>
    </source>
</evidence>
<name>A0ABX8AXR0_9BACT</name>
<accession>A0ABX8AXR0</accession>
<evidence type="ECO:0000256" key="5">
    <source>
        <dbReference type="ARBA" id="ARBA00023136"/>
    </source>
</evidence>
<keyword evidence="2" id="KW-1003">Cell membrane</keyword>
<evidence type="ECO:0000256" key="4">
    <source>
        <dbReference type="ARBA" id="ARBA00022989"/>
    </source>
</evidence>
<gene>
    <name evidence="7" type="ORF">J8C05_06885</name>
</gene>
<proteinExistence type="predicted"/>
<evidence type="ECO:0000313" key="7">
    <source>
        <dbReference type="EMBL" id="QUV93107.1"/>
    </source>
</evidence>